<dbReference type="RefSeq" id="WP_336823173.1">
    <property type="nucleotide sequence ID" value="NZ_JBHTLT010000104.1"/>
</dbReference>
<comment type="caution">
    <text evidence="5">The sequence shown here is derived from an EMBL/GenBank/DDBJ whole genome shotgun (WGS) entry which is preliminary data.</text>
</comment>
<keyword evidence="6" id="KW-1185">Reference proteome</keyword>
<dbReference type="SUPFAM" id="SSF52540">
    <property type="entry name" value="P-loop containing nucleoside triphosphate hydrolases"/>
    <property type="match status" value="2"/>
</dbReference>
<feature type="domain" description="ABC transporter" evidence="4">
    <location>
        <begin position="4"/>
        <end position="203"/>
    </location>
</feature>
<protein>
    <submittedName>
        <fullName evidence="5">Ribosomal protection-like ABC-F family protein</fullName>
    </submittedName>
</protein>
<dbReference type="PANTHER" id="PTHR42855">
    <property type="entry name" value="ABC TRANSPORTER ATP-BINDING SUBUNIT"/>
    <property type="match status" value="1"/>
</dbReference>
<dbReference type="InterPro" id="IPR051309">
    <property type="entry name" value="ABCF_ATPase"/>
</dbReference>
<feature type="domain" description="ABC transporter" evidence="4">
    <location>
        <begin position="299"/>
        <end position="510"/>
    </location>
</feature>
<organism evidence="5 6">
    <name type="scientific">Sporosarcina contaminans</name>
    <dbReference type="NCBI Taxonomy" id="633403"/>
    <lineage>
        <taxon>Bacteria</taxon>
        <taxon>Bacillati</taxon>
        <taxon>Bacillota</taxon>
        <taxon>Bacilli</taxon>
        <taxon>Bacillales</taxon>
        <taxon>Caryophanaceae</taxon>
        <taxon>Sporosarcina</taxon>
    </lineage>
</organism>
<dbReference type="SMART" id="SM00382">
    <property type="entry name" value="AAA"/>
    <property type="match status" value="2"/>
</dbReference>
<dbReference type="InterPro" id="IPR003439">
    <property type="entry name" value="ABC_transporter-like_ATP-bd"/>
</dbReference>
<gene>
    <name evidence="5" type="primary">abc-f</name>
    <name evidence="5" type="ORF">ACFQ38_12845</name>
</gene>
<dbReference type="InterPro" id="IPR003593">
    <property type="entry name" value="AAA+_ATPase"/>
</dbReference>
<feature type="coiled-coil region" evidence="3">
    <location>
        <begin position="199"/>
        <end position="226"/>
    </location>
</feature>
<proteinExistence type="predicted"/>
<keyword evidence="3" id="KW-0175">Coiled coil</keyword>
<sequence length="557" mass="63871">MLLGKFRELSYSIGETVILDRLTADLPVGATIAIVGANGAGKSTFLSLLAGELTPTSGSIDWIGKRPNITYFKQEQAVEGDANLSSKDTLLFHSKWKVPKHVDYSYASGGERMKMRLSAALSYSSQVVLLDEPTNHLDQESLDELIRVLNEGKATYLIVSHDRHFIDRTADFVFEIEHGKLTVYEGNYTAYRQKKEFDRDIQLHQYEQQQRKIAKVEAQIDELSQWSAKAHNESRRKGEGQLGGKEYFRMKAKKKDVQIRSKRTRLEAELEKSRIEKPEEEITVSFSLKENRKKGNRVLELKQLKKTYGKKEIFHNVSFTVQTGERIALIGPNGSGKSTLFKMMMGEESFDGYLWLSEGMKVGYMSQAALDLPEDVTLAEYFRTNTYEEQGLIRTQLTNLGFTEAHWHLPIGELSHGERVKVKLMQFIAEETDVLLLDEPTNHLDLPSREQLEKTLATFEGTILFASHDRYFAERLADQLLLFENNTVRKLPLTYREWVERKSAPQRQEQRVEERLRLETELQAVLGKLSLLKPGDPSYAKLDAQFHELNKKIKELT</sequence>
<dbReference type="NCBIfam" id="NF000355">
    <property type="entry name" value="ribo_prot_ABC_F"/>
    <property type="match status" value="1"/>
</dbReference>
<dbReference type="Gene3D" id="3.40.50.300">
    <property type="entry name" value="P-loop containing nucleotide triphosphate hydrolases"/>
    <property type="match status" value="3"/>
</dbReference>
<dbReference type="Proteomes" id="UP001597231">
    <property type="component" value="Unassembled WGS sequence"/>
</dbReference>
<evidence type="ECO:0000313" key="6">
    <source>
        <dbReference type="Proteomes" id="UP001597231"/>
    </source>
</evidence>
<name>A0ABW3TZP5_9BACL</name>
<keyword evidence="2" id="KW-0067">ATP-binding</keyword>
<dbReference type="EMBL" id="JBHTLT010000104">
    <property type="protein sequence ID" value="MFD1205978.1"/>
    <property type="molecule type" value="Genomic_DNA"/>
</dbReference>
<evidence type="ECO:0000256" key="3">
    <source>
        <dbReference type="SAM" id="Coils"/>
    </source>
</evidence>
<dbReference type="Pfam" id="PF12848">
    <property type="entry name" value="ABC_tran_Xtn"/>
    <property type="match status" value="1"/>
</dbReference>
<evidence type="ECO:0000313" key="5">
    <source>
        <dbReference type="EMBL" id="MFD1205978.1"/>
    </source>
</evidence>
<accession>A0ABW3TZP5</accession>
<evidence type="ECO:0000259" key="4">
    <source>
        <dbReference type="PROSITE" id="PS50893"/>
    </source>
</evidence>
<dbReference type="Pfam" id="PF00005">
    <property type="entry name" value="ABC_tran"/>
    <property type="match status" value="2"/>
</dbReference>
<dbReference type="InterPro" id="IPR027417">
    <property type="entry name" value="P-loop_NTPase"/>
</dbReference>
<evidence type="ECO:0000256" key="2">
    <source>
        <dbReference type="ARBA" id="ARBA00022840"/>
    </source>
</evidence>
<reference evidence="6" key="1">
    <citation type="journal article" date="2019" name="Int. J. Syst. Evol. Microbiol.">
        <title>The Global Catalogue of Microorganisms (GCM) 10K type strain sequencing project: providing services to taxonomists for standard genome sequencing and annotation.</title>
        <authorList>
            <consortium name="The Broad Institute Genomics Platform"/>
            <consortium name="The Broad Institute Genome Sequencing Center for Infectious Disease"/>
            <person name="Wu L."/>
            <person name="Ma J."/>
        </authorList>
    </citation>
    <scope>NUCLEOTIDE SEQUENCE [LARGE SCALE GENOMIC DNA]</scope>
    <source>
        <strain evidence="6">CCUG 53915</strain>
    </source>
</reference>
<evidence type="ECO:0000256" key="1">
    <source>
        <dbReference type="ARBA" id="ARBA00022741"/>
    </source>
</evidence>
<dbReference type="CDD" id="cd03221">
    <property type="entry name" value="ABCF_EF-3"/>
    <property type="match status" value="2"/>
</dbReference>
<dbReference type="PANTHER" id="PTHR42855:SF2">
    <property type="entry name" value="DRUG RESISTANCE ABC TRANSPORTER,ATP-BINDING PROTEIN"/>
    <property type="match status" value="1"/>
</dbReference>
<dbReference type="PROSITE" id="PS50893">
    <property type="entry name" value="ABC_TRANSPORTER_2"/>
    <property type="match status" value="2"/>
</dbReference>
<keyword evidence="1" id="KW-0547">Nucleotide-binding</keyword>
<dbReference type="InterPro" id="IPR032781">
    <property type="entry name" value="ABC_tran_Xtn"/>
</dbReference>